<evidence type="ECO:0000313" key="5">
    <source>
        <dbReference type="Proteomes" id="UP000325458"/>
    </source>
</evidence>
<dbReference type="EMBL" id="MIGA01000044">
    <property type="protein sequence ID" value="OSY40667.1"/>
    <property type="molecule type" value="Genomic_DNA"/>
</dbReference>
<evidence type="ECO:0000313" key="2">
    <source>
        <dbReference type="EMBL" id="OSY40667.1"/>
    </source>
</evidence>
<dbReference type="AlphaFoldDB" id="A0AAE6TNW2"/>
<dbReference type="Proteomes" id="UP000194225">
    <property type="component" value="Unassembled WGS sequence"/>
</dbReference>
<keyword evidence="4" id="KW-1185">Reference proteome</keyword>
<dbReference type="Gene3D" id="3.30.530.20">
    <property type="match status" value="1"/>
</dbReference>
<dbReference type="Pfam" id="PF10604">
    <property type="entry name" value="Polyketide_cyc2"/>
    <property type="match status" value="1"/>
</dbReference>
<sequence>MRAISVSRDIVATPRELFDLLRDPARHAELDGSGMLRGRPQGPSPLGPGDRFSMGMAQGRIAYRSVNVVVEYEKDRLIAWETWGELRGRRLVGGQRWRYELTPVNGTGGTDSPGDGSEVTTRVTHTFDWSRARLPRLIVELPGYPRRMGPAMTTTLERLAAAVRS</sequence>
<reference evidence="3 5" key="2">
    <citation type="submission" date="2017-09" db="EMBL/GenBank/DDBJ databases">
        <authorList>
            <person name="Lee N."/>
            <person name="Cho B.-K."/>
        </authorList>
    </citation>
    <scope>NUCLEOTIDE SEQUENCE [LARGE SCALE GENOMIC DNA]</scope>
    <source>
        <strain evidence="3 5">ATCC 23948</strain>
    </source>
</reference>
<reference evidence="2 4" key="1">
    <citation type="submission" date="2016-09" db="EMBL/GenBank/DDBJ databases">
        <title>Streptomyces platensis DSM40041, a candidate organism with high potential of specific P450 cytochromes.</title>
        <authorList>
            <person name="Grumaz C."/>
            <person name="Vainshtein Y."/>
            <person name="Kirstahler P."/>
            <person name="Sohn K."/>
        </authorList>
    </citation>
    <scope>NUCLEOTIDE SEQUENCE [LARGE SCALE GENOMIC DNA]</scope>
    <source>
        <strain evidence="2 4">DSM 40041</strain>
    </source>
</reference>
<name>A0AAE6TNW2_STRPT</name>
<evidence type="ECO:0000256" key="1">
    <source>
        <dbReference type="SAM" id="MobiDB-lite"/>
    </source>
</evidence>
<dbReference type="InterPro" id="IPR023393">
    <property type="entry name" value="START-like_dom_sf"/>
</dbReference>
<dbReference type="GeneID" id="90926277"/>
<protein>
    <submittedName>
        <fullName evidence="2">Polyketide cyclase / dehydrase and lipid transport</fullName>
    </submittedName>
</protein>
<feature type="region of interest" description="Disordered" evidence="1">
    <location>
        <begin position="29"/>
        <end position="48"/>
    </location>
</feature>
<proteinExistence type="predicted"/>
<dbReference type="EMBL" id="CP023691">
    <property type="protein sequence ID" value="QEV54242.1"/>
    <property type="molecule type" value="Genomic_DNA"/>
</dbReference>
<dbReference type="KEGG" id="spla:CP981_23710"/>
<organism evidence="3 5">
    <name type="scientific">Streptomyces platensis</name>
    <dbReference type="NCBI Taxonomy" id="58346"/>
    <lineage>
        <taxon>Bacteria</taxon>
        <taxon>Bacillati</taxon>
        <taxon>Actinomycetota</taxon>
        <taxon>Actinomycetes</taxon>
        <taxon>Kitasatosporales</taxon>
        <taxon>Streptomycetaceae</taxon>
        <taxon>Streptomyces</taxon>
    </lineage>
</organism>
<accession>A0AAE6TNW2</accession>
<dbReference type="RefSeq" id="WP_085926930.1">
    <property type="nucleotide sequence ID" value="NZ_BAABSS010000013.1"/>
</dbReference>
<dbReference type="InterPro" id="IPR019587">
    <property type="entry name" value="Polyketide_cyclase/dehydratase"/>
</dbReference>
<dbReference type="SUPFAM" id="SSF55961">
    <property type="entry name" value="Bet v1-like"/>
    <property type="match status" value="1"/>
</dbReference>
<evidence type="ECO:0000313" key="3">
    <source>
        <dbReference type="EMBL" id="QEV54242.1"/>
    </source>
</evidence>
<gene>
    <name evidence="2" type="ORF">BG653_05346</name>
    <name evidence="3" type="ORF">CP981_23710</name>
</gene>
<evidence type="ECO:0000313" key="4">
    <source>
        <dbReference type="Proteomes" id="UP000194225"/>
    </source>
</evidence>
<dbReference type="Proteomes" id="UP000325458">
    <property type="component" value="Chromosome"/>
</dbReference>